<keyword evidence="2" id="KW-1185">Reference proteome</keyword>
<protein>
    <submittedName>
        <fullName evidence="1">Uncharacterized protein</fullName>
    </submittedName>
</protein>
<dbReference type="RefSeq" id="WP_237246284.1">
    <property type="nucleotide sequence ID" value="NZ_AP023423.1"/>
</dbReference>
<dbReference type="KEGG" id="seme:MIZ01_1508"/>
<evidence type="ECO:0000313" key="2">
    <source>
        <dbReference type="Proteomes" id="UP001320326"/>
    </source>
</evidence>
<sequence length="120" mass="12861">MLKIELTKILAGMAALTLIVIVAPVRADETAMVPAASQTDPELQVTLSDAMPDKNGHAKTPAGVYAVNMSAMSSSNVRPVMRHIVLIKSPARCAGLIAALNRQSNDGWQSERDYMRLSSL</sequence>
<dbReference type="EMBL" id="AP023423">
    <property type="protein sequence ID" value="BCK87717.1"/>
    <property type="molecule type" value="Genomic_DNA"/>
</dbReference>
<reference evidence="1 2" key="1">
    <citation type="journal article" date="2022" name="Int. J. Syst. Evol. Microbiol.">
        <title>&lt;i&gt;Sideroxyarcus emersonii&lt;/i&gt; gen. nov. sp. nov., a neutrophilic, microaerobic iron- and thiosulfate-oxidizing bacterium isolated from iron-rich wetland sediment.</title>
        <authorList>
            <person name="Kato S."/>
            <person name="Itoh T."/>
            <person name="Iino T."/>
            <person name="Ohkuma M."/>
        </authorList>
    </citation>
    <scope>NUCLEOTIDE SEQUENCE [LARGE SCALE GENOMIC DNA]</scope>
    <source>
        <strain evidence="1 2">MIZ01</strain>
    </source>
</reference>
<proteinExistence type="predicted"/>
<gene>
    <name evidence="1" type="ORF">MIZ01_1508</name>
</gene>
<dbReference type="Proteomes" id="UP001320326">
    <property type="component" value="Chromosome"/>
</dbReference>
<evidence type="ECO:0000313" key="1">
    <source>
        <dbReference type="EMBL" id="BCK87717.1"/>
    </source>
</evidence>
<dbReference type="AlphaFoldDB" id="A0AAN1XA30"/>
<accession>A0AAN1XA30</accession>
<organism evidence="1 2">
    <name type="scientific">Sideroxyarcus emersonii</name>
    <dbReference type="NCBI Taxonomy" id="2764705"/>
    <lineage>
        <taxon>Bacteria</taxon>
        <taxon>Pseudomonadati</taxon>
        <taxon>Pseudomonadota</taxon>
        <taxon>Betaproteobacteria</taxon>
        <taxon>Nitrosomonadales</taxon>
        <taxon>Gallionellaceae</taxon>
        <taxon>Sideroxyarcus</taxon>
    </lineage>
</organism>
<name>A0AAN1XA30_9PROT</name>